<evidence type="ECO:0000256" key="8">
    <source>
        <dbReference type="ARBA" id="ARBA00022692"/>
    </source>
</evidence>
<keyword evidence="14" id="KW-1185">Reference proteome</keyword>
<dbReference type="EMBL" id="JACHHB010000017">
    <property type="protein sequence ID" value="MBB5174804.1"/>
    <property type="molecule type" value="Genomic_DNA"/>
</dbReference>
<evidence type="ECO:0000256" key="1">
    <source>
        <dbReference type="ARBA" id="ARBA00002442"/>
    </source>
</evidence>
<keyword evidence="5" id="KW-0813">Transport</keyword>
<dbReference type="AlphaFoldDB" id="A0A840QTV8"/>
<evidence type="ECO:0000256" key="10">
    <source>
        <dbReference type="ARBA" id="ARBA00022989"/>
    </source>
</evidence>
<keyword evidence="9" id="KW-0201">Cytochrome c-type biogenesis</keyword>
<feature type="transmembrane region" description="Helical" evidence="12">
    <location>
        <begin position="202"/>
        <end position="225"/>
    </location>
</feature>
<gene>
    <name evidence="13" type="ORF">HNQ41_003027</name>
</gene>
<proteinExistence type="inferred from homology"/>
<keyword evidence="10 12" id="KW-1133">Transmembrane helix</keyword>
<organism evidence="13 14">
    <name type="scientific">Texcoconibacillus texcoconensis</name>
    <dbReference type="NCBI Taxonomy" id="1095777"/>
    <lineage>
        <taxon>Bacteria</taxon>
        <taxon>Bacillati</taxon>
        <taxon>Bacillota</taxon>
        <taxon>Bacilli</taxon>
        <taxon>Bacillales</taxon>
        <taxon>Bacillaceae</taxon>
        <taxon>Texcoconibacillus</taxon>
    </lineage>
</organism>
<evidence type="ECO:0000256" key="11">
    <source>
        <dbReference type="ARBA" id="ARBA00023136"/>
    </source>
</evidence>
<feature type="transmembrane region" description="Helical" evidence="12">
    <location>
        <begin position="50"/>
        <end position="71"/>
    </location>
</feature>
<evidence type="ECO:0000256" key="12">
    <source>
        <dbReference type="SAM" id="Phobius"/>
    </source>
</evidence>
<name>A0A840QTV8_9BACI</name>
<feature type="transmembrane region" description="Helical" evidence="12">
    <location>
        <begin position="132"/>
        <end position="153"/>
    </location>
</feature>
<accession>A0A840QTV8</accession>
<dbReference type="InterPro" id="IPR003544">
    <property type="entry name" value="Cyt_c_biogenesis_CcmB"/>
</dbReference>
<evidence type="ECO:0000256" key="7">
    <source>
        <dbReference type="ARBA" id="ARBA00022519"/>
    </source>
</evidence>
<sequence>MRYFITPALLIALKDLYSEWRTRQVVVTMLIFSALVIVTFSFAFDPTRQAVEALIPGMIWVITVFAGILGLNRSFLSEQKQDQLHGMIVAPADPASIYLGKVIANYVFVFVVQAISIPLLLILFDFQVPGDYGWFLLILFLGTFGFICVGTLLSAVSIQSKSSEMLLPVLLFPLVTPIVIAAVEATRIVLAQDASISEAFSWMQLIVVYDLVFFVAGFLLFEYVLEV</sequence>
<evidence type="ECO:0000313" key="13">
    <source>
        <dbReference type="EMBL" id="MBB5174804.1"/>
    </source>
</evidence>
<dbReference type="GO" id="GO:0005886">
    <property type="term" value="C:plasma membrane"/>
    <property type="evidence" value="ECO:0007669"/>
    <property type="project" value="UniProtKB-SubCell"/>
</dbReference>
<evidence type="ECO:0000256" key="2">
    <source>
        <dbReference type="ARBA" id="ARBA00004429"/>
    </source>
</evidence>
<evidence type="ECO:0000256" key="3">
    <source>
        <dbReference type="ARBA" id="ARBA00010544"/>
    </source>
</evidence>
<dbReference type="RefSeq" id="WP_184665210.1">
    <property type="nucleotide sequence ID" value="NZ_JACHHB010000017.1"/>
</dbReference>
<keyword evidence="8 12" id="KW-0812">Transmembrane</keyword>
<comment type="subcellular location">
    <subcellularLocation>
        <location evidence="2">Cell inner membrane</location>
        <topology evidence="2">Multi-pass membrane protein</topology>
    </subcellularLocation>
</comment>
<evidence type="ECO:0000256" key="6">
    <source>
        <dbReference type="ARBA" id="ARBA00022475"/>
    </source>
</evidence>
<dbReference type="PRINTS" id="PR01414">
    <property type="entry name" value="CCMBBIOGNSIS"/>
</dbReference>
<dbReference type="Pfam" id="PF03379">
    <property type="entry name" value="CcmB"/>
    <property type="match status" value="1"/>
</dbReference>
<feature type="transmembrane region" description="Helical" evidence="12">
    <location>
        <begin position="25"/>
        <end position="44"/>
    </location>
</feature>
<dbReference type="PANTHER" id="PTHR30070:SF1">
    <property type="entry name" value="CYTOCHROME C BIOGENESIS B-RELATED"/>
    <property type="match status" value="1"/>
</dbReference>
<dbReference type="PANTHER" id="PTHR30070">
    <property type="entry name" value="HEME EXPORTER PROTEIN B"/>
    <property type="match status" value="1"/>
</dbReference>
<dbReference type="GO" id="GO:1903607">
    <property type="term" value="P:cytochrome c biosynthetic process"/>
    <property type="evidence" value="ECO:0007669"/>
    <property type="project" value="TreeGrafter"/>
</dbReference>
<evidence type="ECO:0000256" key="4">
    <source>
        <dbReference type="ARBA" id="ARBA00016452"/>
    </source>
</evidence>
<feature type="transmembrane region" description="Helical" evidence="12">
    <location>
        <begin position="165"/>
        <end position="190"/>
    </location>
</feature>
<feature type="transmembrane region" description="Helical" evidence="12">
    <location>
        <begin position="106"/>
        <end position="126"/>
    </location>
</feature>
<comment type="similarity">
    <text evidence="3">Belongs to the CcmB/CycW/HelB family.</text>
</comment>
<dbReference type="Proteomes" id="UP000551878">
    <property type="component" value="Unassembled WGS sequence"/>
</dbReference>
<dbReference type="PIRSF" id="PIRSF002764">
    <property type="entry name" value="CcmB"/>
    <property type="match status" value="1"/>
</dbReference>
<reference evidence="13 14" key="1">
    <citation type="submission" date="2020-08" db="EMBL/GenBank/DDBJ databases">
        <title>Genomic Encyclopedia of Type Strains, Phase IV (KMG-IV): sequencing the most valuable type-strain genomes for metagenomic binning, comparative biology and taxonomic classification.</title>
        <authorList>
            <person name="Goeker M."/>
        </authorList>
    </citation>
    <scope>NUCLEOTIDE SEQUENCE [LARGE SCALE GENOMIC DNA]</scope>
    <source>
        <strain evidence="13 14">DSM 24696</strain>
    </source>
</reference>
<evidence type="ECO:0000313" key="14">
    <source>
        <dbReference type="Proteomes" id="UP000551878"/>
    </source>
</evidence>
<comment type="function">
    <text evidence="1">Required for the export of heme to the periplasm for the biogenesis of c-type cytochromes.</text>
</comment>
<evidence type="ECO:0000256" key="5">
    <source>
        <dbReference type="ARBA" id="ARBA00022448"/>
    </source>
</evidence>
<keyword evidence="6" id="KW-1003">Cell membrane</keyword>
<protein>
    <recommendedName>
        <fullName evidence="4">Heme exporter protein B</fullName>
    </recommendedName>
</protein>
<dbReference type="GO" id="GO:0015232">
    <property type="term" value="F:heme transmembrane transporter activity"/>
    <property type="evidence" value="ECO:0007669"/>
    <property type="project" value="InterPro"/>
</dbReference>
<dbReference type="GO" id="GO:0017004">
    <property type="term" value="P:cytochrome complex assembly"/>
    <property type="evidence" value="ECO:0007669"/>
    <property type="project" value="UniProtKB-KW"/>
</dbReference>
<evidence type="ECO:0000256" key="9">
    <source>
        <dbReference type="ARBA" id="ARBA00022748"/>
    </source>
</evidence>
<keyword evidence="11 12" id="KW-0472">Membrane</keyword>
<dbReference type="InterPro" id="IPR026031">
    <property type="entry name" value="Cyt_c_CcmB_bac"/>
</dbReference>
<keyword evidence="7" id="KW-0997">Cell inner membrane</keyword>
<comment type="caution">
    <text evidence="13">The sequence shown here is derived from an EMBL/GenBank/DDBJ whole genome shotgun (WGS) entry which is preliminary data.</text>
</comment>